<dbReference type="RefSeq" id="WP_158740901.1">
    <property type="nucleotide sequence ID" value="NZ_CP024985.1"/>
</dbReference>
<dbReference type="EMBL" id="CP024985">
    <property type="protein sequence ID" value="ATZ29381.1"/>
    <property type="molecule type" value="Genomic_DNA"/>
</dbReference>
<dbReference type="Proteomes" id="UP000231791">
    <property type="component" value="Chromosome"/>
</dbReference>
<evidence type="ECO:0000313" key="1">
    <source>
        <dbReference type="EMBL" id="ATZ29381.1"/>
    </source>
</evidence>
<dbReference type="AlphaFoldDB" id="A0A2K8PRL2"/>
<evidence type="ECO:0000313" key="2">
    <source>
        <dbReference type="Proteomes" id="UP000231791"/>
    </source>
</evidence>
<reference evidence="1 2" key="1">
    <citation type="submission" date="2017-11" db="EMBL/GenBank/DDBJ databases">
        <title>Complete genome sequence of Streptomyces lavendulae subsp. lavendulae CCM 3239 (formerly 'Streptomyces aureofaciens CCM 3239'), the producer of the angucycline-type antibiotic auricin.</title>
        <authorList>
            <person name="Busche T."/>
            <person name="Novakova R."/>
            <person name="Al'Dilaimi A."/>
            <person name="Homerova D."/>
            <person name="Feckova L."/>
            <person name="Rezuchova B."/>
            <person name="Mingyar E."/>
            <person name="Csolleiova D."/>
            <person name="Bekeova C."/>
            <person name="Winkler A."/>
            <person name="Sevcikova B."/>
            <person name="Kalinowski J."/>
            <person name="Kormanec J."/>
            <person name="Ruckert C."/>
        </authorList>
    </citation>
    <scope>NUCLEOTIDE SEQUENCE [LARGE SCALE GENOMIC DNA]</scope>
    <source>
        <strain evidence="1 2">CCM 3239</strain>
    </source>
</reference>
<dbReference type="KEGG" id="slx:SLAV_38085"/>
<sequence>MPPTATYHCAHVTGRVETKLRWSLTADDRERDALLGLAEDCPGATVT</sequence>
<proteinExistence type="predicted"/>
<name>A0A2K8PRL2_STRLA</name>
<dbReference type="GeneID" id="300273245"/>
<dbReference type="OrthoDB" id="4321752at2"/>
<organism evidence="1 2">
    <name type="scientific">Streptomyces lavendulae subsp. lavendulae</name>
    <dbReference type="NCBI Taxonomy" id="58340"/>
    <lineage>
        <taxon>Bacteria</taxon>
        <taxon>Bacillati</taxon>
        <taxon>Actinomycetota</taxon>
        <taxon>Actinomycetes</taxon>
        <taxon>Kitasatosporales</taxon>
        <taxon>Streptomycetaceae</taxon>
        <taxon>Streptomyces</taxon>
    </lineage>
</organism>
<gene>
    <name evidence="1" type="ORF">SLAV_38085</name>
</gene>
<protein>
    <submittedName>
        <fullName evidence="1">Uncharacterized protein</fullName>
    </submittedName>
</protein>
<keyword evidence="2" id="KW-1185">Reference proteome</keyword>
<accession>A0A2K8PRL2</accession>